<dbReference type="InterPro" id="IPR013106">
    <property type="entry name" value="Ig_V-set"/>
</dbReference>
<name>A0A3B4E2U6_PYGNA</name>
<protein>
    <recommendedName>
        <fullName evidence="2">Immunoglobulin domain-containing protein</fullName>
    </recommendedName>
</protein>
<feature type="chain" id="PRO_5043814555" description="Immunoglobulin domain-containing protein" evidence="1">
    <location>
        <begin position="19"/>
        <end position="363"/>
    </location>
</feature>
<evidence type="ECO:0000259" key="2">
    <source>
        <dbReference type="SMART" id="SM00409"/>
    </source>
</evidence>
<sequence length="363" mass="41747">NRITALLHVISGLLYTAGEEVVRLQELEGNTLTIHTGLTGVQSDAHILWFHHPENLDIKIVNSRIIRGEIITDYDSERFRDRLQLNRTSGSLTIRNISREDSGLYILQIITRRSSEWMFSLNVYGKLGCSCSELEGNTVTIHTGLTGVQSDAHILWFYGPENADIKIVNSESFEGKIITNYYSQRFRDRLQLNRTSGSLTIRNISREDSGVYKLQINTEKRSKWSYKMDVYGEQIQDYYFFIQSYLIDSFEGKIITNYDSERFRDRLQLNRTSGSLTIRNISREDSGVYKLQINTKIRSNINKILTKMVVTLCCANFLCLLVFYSSSSNTNHRSERKPHNVSNRAMCPCVLCGKWEGCESVLV</sequence>
<keyword evidence="4" id="KW-1185">Reference proteome</keyword>
<dbReference type="GeneTree" id="ENSGT01050000244806"/>
<dbReference type="Gene3D" id="2.60.40.2710">
    <property type="match status" value="1"/>
</dbReference>
<reference evidence="3 4" key="1">
    <citation type="submission" date="2020-10" db="EMBL/GenBank/DDBJ databases">
        <title>Pygocentrus nattereri (red-bellied piranha) genome, fPygNat1, primary haplotype.</title>
        <authorList>
            <person name="Myers G."/>
            <person name="Meyer A."/>
            <person name="Karagic N."/>
            <person name="Pippel M."/>
            <person name="Winkler S."/>
            <person name="Tracey A."/>
            <person name="Wood J."/>
            <person name="Formenti G."/>
            <person name="Howe K."/>
            <person name="Fedrigo O."/>
            <person name="Jarvis E.D."/>
        </authorList>
    </citation>
    <scope>NUCLEOTIDE SEQUENCE [LARGE SCALE GENOMIC DNA]</scope>
</reference>
<feature type="domain" description="Immunoglobulin" evidence="2">
    <location>
        <begin position="126"/>
        <end position="231"/>
    </location>
</feature>
<feature type="signal peptide" evidence="1">
    <location>
        <begin position="1"/>
        <end position="18"/>
    </location>
</feature>
<evidence type="ECO:0000256" key="1">
    <source>
        <dbReference type="SAM" id="SignalP"/>
    </source>
</evidence>
<dbReference type="Pfam" id="PF07686">
    <property type="entry name" value="V-set"/>
    <property type="match status" value="1"/>
</dbReference>
<dbReference type="PANTHER" id="PTHR21063">
    <property type="entry name" value="LFA-3"/>
    <property type="match status" value="1"/>
</dbReference>
<dbReference type="InterPro" id="IPR013783">
    <property type="entry name" value="Ig-like_fold"/>
</dbReference>
<dbReference type="Ensembl" id="ENSPNAT00000035925.2">
    <property type="protein sequence ID" value="ENSPNAP00000030075.2"/>
    <property type="gene ID" value="ENSPNAG00000033142.1"/>
</dbReference>
<dbReference type="OMA" id="MNINTAD"/>
<reference evidence="3" key="2">
    <citation type="submission" date="2025-08" db="UniProtKB">
        <authorList>
            <consortium name="Ensembl"/>
        </authorList>
    </citation>
    <scope>IDENTIFICATION</scope>
</reference>
<dbReference type="SMART" id="SM00409">
    <property type="entry name" value="IG"/>
    <property type="match status" value="2"/>
</dbReference>
<proteinExistence type="predicted"/>
<organism evidence="3 4">
    <name type="scientific">Pygocentrus nattereri</name>
    <name type="common">Red-bellied piranha</name>
    <dbReference type="NCBI Taxonomy" id="42514"/>
    <lineage>
        <taxon>Eukaryota</taxon>
        <taxon>Metazoa</taxon>
        <taxon>Chordata</taxon>
        <taxon>Craniata</taxon>
        <taxon>Vertebrata</taxon>
        <taxon>Euteleostomi</taxon>
        <taxon>Actinopterygii</taxon>
        <taxon>Neopterygii</taxon>
        <taxon>Teleostei</taxon>
        <taxon>Ostariophysi</taxon>
        <taxon>Characiformes</taxon>
        <taxon>Characoidei</taxon>
        <taxon>Pygocentrus</taxon>
    </lineage>
</organism>
<dbReference type="Proteomes" id="UP001501920">
    <property type="component" value="Chromosome 22"/>
</dbReference>
<dbReference type="Gene3D" id="2.60.40.10">
    <property type="entry name" value="Immunoglobulins"/>
    <property type="match status" value="2"/>
</dbReference>
<dbReference type="PANTHER" id="PTHR21063:SF4">
    <property type="entry name" value="CD48 ANTIGEN-RELATED"/>
    <property type="match status" value="1"/>
</dbReference>
<dbReference type="InterPro" id="IPR036179">
    <property type="entry name" value="Ig-like_dom_sf"/>
</dbReference>
<dbReference type="SUPFAM" id="SSF48726">
    <property type="entry name" value="Immunoglobulin"/>
    <property type="match status" value="3"/>
</dbReference>
<keyword evidence="1" id="KW-0732">Signal</keyword>
<reference evidence="3" key="3">
    <citation type="submission" date="2025-09" db="UniProtKB">
        <authorList>
            <consortium name="Ensembl"/>
        </authorList>
    </citation>
    <scope>IDENTIFICATION</scope>
</reference>
<evidence type="ECO:0000313" key="4">
    <source>
        <dbReference type="Proteomes" id="UP001501920"/>
    </source>
</evidence>
<accession>A0A3B4E2U6</accession>
<dbReference type="STRING" id="42514.ENSPNAP00000030075"/>
<feature type="domain" description="Immunoglobulin" evidence="2">
    <location>
        <begin position="21"/>
        <end position="124"/>
    </location>
</feature>
<dbReference type="InterPro" id="IPR003599">
    <property type="entry name" value="Ig_sub"/>
</dbReference>
<dbReference type="AlphaFoldDB" id="A0A3B4E2U6"/>
<evidence type="ECO:0000313" key="3">
    <source>
        <dbReference type="Ensembl" id="ENSPNAP00000030075.2"/>
    </source>
</evidence>